<keyword evidence="5 7" id="KW-0963">Cytoplasm</keyword>
<dbReference type="InterPro" id="IPR028366">
    <property type="entry name" value="PhoU"/>
</dbReference>
<dbReference type="GO" id="GO:0030643">
    <property type="term" value="P:intracellular phosphate ion homeostasis"/>
    <property type="evidence" value="ECO:0007669"/>
    <property type="project" value="InterPro"/>
</dbReference>
<dbReference type="Proteomes" id="UP000625316">
    <property type="component" value="Unassembled WGS sequence"/>
</dbReference>
<evidence type="ECO:0000313" key="9">
    <source>
        <dbReference type="EMBL" id="MBE9030428.1"/>
    </source>
</evidence>
<comment type="function">
    <text evidence="7">Plays a role in the regulation of phosphate uptake.</text>
</comment>
<dbReference type="AlphaFoldDB" id="A0A928VMI4"/>
<organism evidence="9 10">
    <name type="scientific">Romeriopsis navalis LEGE 11480</name>
    <dbReference type="NCBI Taxonomy" id="2777977"/>
    <lineage>
        <taxon>Bacteria</taxon>
        <taxon>Bacillati</taxon>
        <taxon>Cyanobacteriota</taxon>
        <taxon>Cyanophyceae</taxon>
        <taxon>Leptolyngbyales</taxon>
        <taxon>Leptolyngbyaceae</taxon>
        <taxon>Romeriopsis</taxon>
        <taxon>Romeriopsis navalis</taxon>
    </lineage>
</organism>
<evidence type="ECO:0000256" key="4">
    <source>
        <dbReference type="ARBA" id="ARBA00022448"/>
    </source>
</evidence>
<comment type="similarity">
    <text evidence="2 7">Belongs to the PhoU family.</text>
</comment>
<dbReference type="InterPro" id="IPR026022">
    <property type="entry name" value="PhoU_dom"/>
</dbReference>
<name>A0A928VMI4_9CYAN</name>
<dbReference type="EMBL" id="JADEXQ010000035">
    <property type="protein sequence ID" value="MBE9030428.1"/>
    <property type="molecule type" value="Genomic_DNA"/>
</dbReference>
<protein>
    <recommendedName>
        <fullName evidence="7">Phosphate-specific transport system accessory protein PhoU</fullName>
    </recommendedName>
</protein>
<dbReference type="FunFam" id="1.20.58.220:FF:000004">
    <property type="entry name" value="Phosphate-specific transport system accessory protein PhoU"/>
    <property type="match status" value="1"/>
</dbReference>
<keyword evidence="4 7" id="KW-0813">Transport</keyword>
<keyword evidence="6 7" id="KW-0592">Phosphate transport</keyword>
<evidence type="ECO:0000256" key="7">
    <source>
        <dbReference type="PIRNR" id="PIRNR003107"/>
    </source>
</evidence>
<evidence type="ECO:0000259" key="8">
    <source>
        <dbReference type="Pfam" id="PF01895"/>
    </source>
</evidence>
<dbReference type="InterPro" id="IPR038078">
    <property type="entry name" value="PhoU-like_sf"/>
</dbReference>
<evidence type="ECO:0000256" key="2">
    <source>
        <dbReference type="ARBA" id="ARBA00008107"/>
    </source>
</evidence>
<feature type="domain" description="PhoU" evidence="8">
    <location>
        <begin position="146"/>
        <end position="230"/>
    </location>
</feature>
<evidence type="ECO:0000256" key="5">
    <source>
        <dbReference type="ARBA" id="ARBA00022490"/>
    </source>
</evidence>
<dbReference type="PIRSF" id="PIRSF003107">
    <property type="entry name" value="PhoU"/>
    <property type="match status" value="1"/>
</dbReference>
<evidence type="ECO:0000256" key="6">
    <source>
        <dbReference type="ARBA" id="ARBA00022592"/>
    </source>
</evidence>
<keyword evidence="10" id="KW-1185">Reference proteome</keyword>
<dbReference type="Pfam" id="PF01895">
    <property type="entry name" value="PhoU"/>
    <property type="match status" value="2"/>
</dbReference>
<dbReference type="SUPFAM" id="SSF109755">
    <property type="entry name" value="PhoU-like"/>
    <property type="match status" value="1"/>
</dbReference>
<dbReference type="GO" id="GO:0006817">
    <property type="term" value="P:phosphate ion transport"/>
    <property type="evidence" value="ECO:0007669"/>
    <property type="project" value="UniProtKB-KW"/>
</dbReference>
<evidence type="ECO:0000256" key="3">
    <source>
        <dbReference type="ARBA" id="ARBA00011738"/>
    </source>
</evidence>
<reference evidence="9" key="1">
    <citation type="submission" date="2020-10" db="EMBL/GenBank/DDBJ databases">
        <authorList>
            <person name="Castelo-Branco R."/>
            <person name="Eusebio N."/>
            <person name="Adriana R."/>
            <person name="Vieira A."/>
            <person name="Brugerolle De Fraissinette N."/>
            <person name="Rezende De Castro R."/>
            <person name="Schneider M.P."/>
            <person name="Vasconcelos V."/>
            <person name="Leao P.N."/>
        </authorList>
    </citation>
    <scope>NUCLEOTIDE SEQUENCE</scope>
    <source>
        <strain evidence="9">LEGE 11480</strain>
    </source>
</reference>
<dbReference type="NCBIfam" id="TIGR02135">
    <property type="entry name" value="phoU_full"/>
    <property type="match status" value="1"/>
</dbReference>
<comment type="subcellular location">
    <subcellularLocation>
        <location evidence="1 7">Cytoplasm</location>
    </subcellularLocation>
</comment>
<feature type="domain" description="PhoU" evidence="8">
    <location>
        <begin position="43"/>
        <end position="129"/>
    </location>
</feature>
<dbReference type="PANTHER" id="PTHR42930">
    <property type="entry name" value="PHOSPHATE-SPECIFIC TRANSPORT SYSTEM ACCESSORY PROTEIN PHOU"/>
    <property type="match status" value="1"/>
</dbReference>
<evidence type="ECO:0000256" key="1">
    <source>
        <dbReference type="ARBA" id="ARBA00004496"/>
    </source>
</evidence>
<gene>
    <name evidence="9" type="primary">phoU</name>
    <name evidence="9" type="ORF">IQ266_11865</name>
</gene>
<dbReference type="Gene3D" id="1.20.58.220">
    <property type="entry name" value="Phosphate transport system protein phou homolog 2, domain 2"/>
    <property type="match status" value="1"/>
</dbReference>
<evidence type="ECO:0000313" key="10">
    <source>
        <dbReference type="Proteomes" id="UP000625316"/>
    </source>
</evidence>
<proteinExistence type="inferred from homology"/>
<comment type="subunit">
    <text evidence="3 7">Homodimer.</text>
</comment>
<comment type="caution">
    <text evidence="9">The sequence shown here is derived from an EMBL/GenBank/DDBJ whole genome shotgun (WGS) entry which is preliminary data.</text>
</comment>
<dbReference type="GO" id="GO:0045936">
    <property type="term" value="P:negative regulation of phosphate metabolic process"/>
    <property type="evidence" value="ECO:0007669"/>
    <property type="project" value="InterPro"/>
</dbReference>
<sequence length="238" mass="26942">MIFEPAATLFRQANNKSNIVDSQNDAPLRVNFDRQLKRLQQDVLRMGALVEKSCYLARQGLLEYDLEAAGKIRTQDKAIDALYKQIELNCVNIIALQSPVAQDLRLLSAIMQLVRDLERVGDYAKNLGDVALRLANYDNVPHMPRIRIMFDRCRALLATGLEALANLDGEMARNMSDQDDLIDADYHELYTLLTQETQVPGIVEPIVLLVLTIRHLERIADHATNVGKRVDYIVTGER</sequence>
<dbReference type="PANTHER" id="PTHR42930:SF3">
    <property type="entry name" value="PHOSPHATE-SPECIFIC TRANSPORT SYSTEM ACCESSORY PROTEIN PHOU"/>
    <property type="match status" value="1"/>
</dbReference>
<accession>A0A928VMI4</accession>
<dbReference type="GO" id="GO:0005737">
    <property type="term" value="C:cytoplasm"/>
    <property type="evidence" value="ECO:0007669"/>
    <property type="project" value="UniProtKB-SubCell"/>
</dbReference>